<feature type="region of interest" description="Disordered" evidence="1">
    <location>
        <begin position="114"/>
        <end position="193"/>
    </location>
</feature>
<sequence length="496" mass="55907">MPKAQIAGTVNLNPSLLAFRPRQVVLLCKRPSMKQNDGTNNNKTLILKPEQKALLFHSIAKYLECSGFSKTLKKFRSEAKLEKDDLENSSFDLEEMFCKFLEMGNQVSKNFKSEKVQEADIISGRGGEDDRKKKNSDKSTSGKPIGSNNDDEVMMQDSVPIGVKSKDKRKGKKNSSSLEQEEQVSTKALHDPADVAKWKDKKKKCNLNVESLTNNNIHNPSESLCGTTEENTKNVVFVEGKKVTDSVTDNKSKDKKRKKDKLSSDHVDDKEKTNNIDSTKDDLRTPKEHLTDKESKGSKKRKRMASEEDAVQAADAKQLEESKHRRTEESKRRKTEGSKEPKISEQSTELNSASRTEEKGQKEESSQVGFVESQKRSSKQINGQSNGILEENGEKSASQKTIKRQQNGSAEPKTVKYFQRVKVDEVVFSDGRLKDNSYWAKDGAESGYGAKAQEVLGQVRGRDFRHEKTKKKRGTYRGGQIDLHSHSVKFNYSDDE</sequence>
<dbReference type="Pfam" id="PF05022">
    <property type="entry name" value="SRP40_C"/>
    <property type="match status" value="1"/>
</dbReference>
<dbReference type="Proteomes" id="UP000027138">
    <property type="component" value="Unassembled WGS sequence"/>
</dbReference>
<feature type="domain" description="Srp40 C-terminal" evidence="2">
    <location>
        <begin position="418"/>
        <end position="490"/>
    </location>
</feature>
<proteinExistence type="predicted"/>
<protein>
    <recommendedName>
        <fullName evidence="2">Srp40 C-terminal domain-containing protein</fullName>
    </recommendedName>
</protein>
<feature type="compositionally biased region" description="Basic and acidic residues" evidence="1">
    <location>
        <begin position="317"/>
        <end position="343"/>
    </location>
</feature>
<dbReference type="GO" id="GO:0005730">
    <property type="term" value="C:nucleolus"/>
    <property type="evidence" value="ECO:0007669"/>
    <property type="project" value="InterPro"/>
</dbReference>
<dbReference type="PANTHER" id="PTHR23216:SF1">
    <property type="entry name" value="NUCLEOLAR AND COILED-BODY PHOSPHOPROTEIN 1"/>
    <property type="match status" value="1"/>
</dbReference>
<evidence type="ECO:0000313" key="3">
    <source>
        <dbReference type="EMBL" id="KDP33094.1"/>
    </source>
</evidence>
<dbReference type="AlphaFoldDB" id="A0A067KMR3"/>
<feature type="compositionally biased region" description="Basic and acidic residues" evidence="1">
    <location>
        <begin position="242"/>
        <end position="252"/>
    </location>
</feature>
<organism evidence="3 4">
    <name type="scientific">Jatropha curcas</name>
    <name type="common">Barbados nut</name>
    <dbReference type="NCBI Taxonomy" id="180498"/>
    <lineage>
        <taxon>Eukaryota</taxon>
        <taxon>Viridiplantae</taxon>
        <taxon>Streptophyta</taxon>
        <taxon>Embryophyta</taxon>
        <taxon>Tracheophyta</taxon>
        <taxon>Spermatophyta</taxon>
        <taxon>Magnoliopsida</taxon>
        <taxon>eudicotyledons</taxon>
        <taxon>Gunneridae</taxon>
        <taxon>Pentapetalae</taxon>
        <taxon>rosids</taxon>
        <taxon>fabids</taxon>
        <taxon>Malpighiales</taxon>
        <taxon>Euphorbiaceae</taxon>
        <taxon>Crotonoideae</taxon>
        <taxon>Jatropheae</taxon>
        <taxon>Jatropha</taxon>
    </lineage>
</organism>
<evidence type="ECO:0000313" key="4">
    <source>
        <dbReference type="Proteomes" id="UP000027138"/>
    </source>
</evidence>
<dbReference type="PROSITE" id="PS50896">
    <property type="entry name" value="LISH"/>
    <property type="match status" value="1"/>
</dbReference>
<dbReference type="EMBL" id="KK914563">
    <property type="protein sequence ID" value="KDP33094.1"/>
    <property type="molecule type" value="Genomic_DNA"/>
</dbReference>
<feature type="compositionally biased region" description="Polar residues" evidence="1">
    <location>
        <begin position="138"/>
        <end position="148"/>
    </location>
</feature>
<evidence type="ECO:0000256" key="1">
    <source>
        <dbReference type="SAM" id="MobiDB-lite"/>
    </source>
</evidence>
<dbReference type="InterPro" id="IPR006594">
    <property type="entry name" value="LisH"/>
</dbReference>
<accession>A0A067KMR3</accession>
<dbReference type="InterPro" id="IPR039191">
    <property type="entry name" value="Nopp140-like"/>
</dbReference>
<dbReference type="STRING" id="180498.A0A067KMR3"/>
<feature type="compositionally biased region" description="Basic and acidic residues" evidence="1">
    <location>
        <begin position="261"/>
        <end position="297"/>
    </location>
</feature>
<dbReference type="OrthoDB" id="5599646at2759"/>
<feature type="compositionally biased region" description="Polar residues" evidence="1">
    <location>
        <begin position="395"/>
        <end position="409"/>
    </location>
</feature>
<dbReference type="KEGG" id="jcu:105638658"/>
<keyword evidence="4" id="KW-1185">Reference proteome</keyword>
<feature type="compositionally biased region" description="Polar residues" evidence="1">
    <location>
        <begin position="344"/>
        <end position="354"/>
    </location>
</feature>
<feature type="region of interest" description="Disordered" evidence="1">
    <location>
        <begin position="242"/>
        <end position="413"/>
    </location>
</feature>
<evidence type="ECO:0000259" key="2">
    <source>
        <dbReference type="Pfam" id="PF05022"/>
    </source>
</evidence>
<feature type="compositionally biased region" description="Basic and acidic residues" evidence="1">
    <location>
        <begin position="355"/>
        <end position="365"/>
    </location>
</feature>
<dbReference type="PANTHER" id="PTHR23216">
    <property type="entry name" value="NUCLEOLAR AND COILED-BODY PHOSPHOPROTEIN 1"/>
    <property type="match status" value="1"/>
</dbReference>
<gene>
    <name evidence="3" type="ORF">JCGZ_13588</name>
</gene>
<name>A0A067KMR3_JATCU</name>
<dbReference type="InterPro" id="IPR007718">
    <property type="entry name" value="Srp40_C"/>
</dbReference>
<reference evidence="3 4" key="1">
    <citation type="journal article" date="2014" name="PLoS ONE">
        <title>Global Analysis of Gene Expression Profiles in Physic Nut (Jatropha curcas L.) Seedlings Exposed to Salt Stress.</title>
        <authorList>
            <person name="Zhang L."/>
            <person name="Zhang C."/>
            <person name="Wu P."/>
            <person name="Chen Y."/>
            <person name="Li M."/>
            <person name="Jiang H."/>
            <person name="Wu G."/>
        </authorList>
    </citation>
    <scope>NUCLEOTIDE SEQUENCE [LARGE SCALE GENOMIC DNA]</scope>
    <source>
        <strain evidence="4">cv. GZQX0401</strain>
        <tissue evidence="3">Young leaves</tissue>
    </source>
</reference>